<proteinExistence type="predicted"/>
<keyword evidence="2" id="KW-1185">Reference proteome</keyword>
<name>C5KYR9_PERM5</name>
<dbReference type="EMBL" id="GG677533">
    <property type="protein sequence ID" value="EER10379.1"/>
    <property type="molecule type" value="Genomic_DNA"/>
</dbReference>
<organism evidence="2">
    <name type="scientific">Perkinsus marinus (strain ATCC 50983 / TXsc)</name>
    <dbReference type="NCBI Taxonomy" id="423536"/>
    <lineage>
        <taxon>Eukaryota</taxon>
        <taxon>Sar</taxon>
        <taxon>Alveolata</taxon>
        <taxon>Perkinsozoa</taxon>
        <taxon>Perkinsea</taxon>
        <taxon>Perkinsida</taxon>
        <taxon>Perkinsidae</taxon>
        <taxon>Perkinsus</taxon>
    </lineage>
</organism>
<protein>
    <submittedName>
        <fullName evidence="1">Uncharacterized protein</fullName>
    </submittedName>
</protein>
<evidence type="ECO:0000313" key="1">
    <source>
        <dbReference type="EMBL" id="EER10379.1"/>
    </source>
</evidence>
<evidence type="ECO:0000313" key="2">
    <source>
        <dbReference type="Proteomes" id="UP000007800"/>
    </source>
</evidence>
<accession>C5KYR9</accession>
<dbReference type="Proteomes" id="UP000007800">
    <property type="component" value="Unassembled WGS sequence"/>
</dbReference>
<reference evidence="1 2" key="1">
    <citation type="submission" date="2008-07" db="EMBL/GenBank/DDBJ databases">
        <authorList>
            <person name="El-Sayed N."/>
            <person name="Caler E."/>
            <person name="Inman J."/>
            <person name="Amedeo P."/>
            <person name="Hass B."/>
            <person name="Wortman J."/>
        </authorList>
    </citation>
    <scope>NUCLEOTIDE SEQUENCE [LARGE SCALE GENOMIC DNA]</scope>
    <source>
        <strain evidence="2">ATCC 50983 / TXsc</strain>
    </source>
</reference>
<dbReference type="AlphaFoldDB" id="C5KYR9"/>
<gene>
    <name evidence="1" type="ORF">Pmar_PMAR005082</name>
</gene>
<dbReference type="InParanoid" id="C5KYR9"/>
<dbReference type="RefSeq" id="XP_002778584.1">
    <property type="nucleotide sequence ID" value="XM_002778538.1"/>
</dbReference>
<dbReference type="OrthoDB" id="463537at2759"/>
<sequence>MKQLMLKGCQQQAIALFESSIDLADSRALTMAAKLYGKAGEVEKVRRCFEALDRTQSGGLTQVSIRVGLRALVRETSWTMIICDQLVRKYPLVRIEPESFDLAMKHFPIGTARGLLIDTMFNPAYNVPWTDRHLVRIASTEGTVFTAMPAGSTELTIPQLRECFGDKLVRPELRAIVAANDPVIHAICRVHSHHHQPLEIASNTRVDPLTHSALSRLGRSVTLWTLDGVAYHYDAQGGGNHCDPPALVEDPSRVIGNASGRIDNVFSSFRYMCSLGNTKSLSAMVALKKWLMSSNGRYQPKRVFSDEEVSEGIDWIDQKIVELRQRPTKARV</sequence>
<dbReference type="GeneID" id="9038135"/>